<reference evidence="5" key="1">
    <citation type="journal article" date="2017" name="Plant J.">
        <title>The pomegranate (Punica granatum L.) genome and the genomics of punicalagin biosynthesis.</title>
        <authorList>
            <person name="Qin G."/>
            <person name="Xu C."/>
            <person name="Ming R."/>
            <person name="Tang H."/>
            <person name="Guyot R."/>
            <person name="Kramer E.M."/>
            <person name="Hu Y."/>
            <person name="Yi X."/>
            <person name="Qi Y."/>
            <person name="Xu X."/>
            <person name="Gao Z."/>
            <person name="Pan H."/>
            <person name="Jian J."/>
            <person name="Tian Y."/>
            <person name="Yue Z."/>
            <person name="Xu Y."/>
        </authorList>
    </citation>
    <scope>NUCLEOTIDE SEQUENCE [LARGE SCALE GENOMIC DNA]</scope>
    <source>
        <strain evidence="5">cv. Dabenzi</strain>
    </source>
</reference>
<name>A0A218WCH4_PUNGR</name>
<evidence type="ECO:0000256" key="3">
    <source>
        <dbReference type="SAM" id="MobiDB-lite"/>
    </source>
</evidence>
<feature type="coiled-coil region" evidence="2">
    <location>
        <begin position="201"/>
        <end position="264"/>
    </location>
</feature>
<dbReference type="AlphaFoldDB" id="A0A218WCH4"/>
<keyword evidence="2" id="KW-0175">Coiled coil</keyword>
<feature type="compositionally biased region" description="Basic and acidic residues" evidence="3">
    <location>
        <begin position="126"/>
        <end position="143"/>
    </location>
</feature>
<evidence type="ECO:0000256" key="1">
    <source>
        <dbReference type="ARBA" id="ARBA00009550"/>
    </source>
</evidence>
<dbReference type="PANTHER" id="PTHR16127">
    <property type="entry name" value="TAXILIN"/>
    <property type="match status" value="1"/>
</dbReference>
<protein>
    <recommendedName>
        <fullName evidence="6">Beta-taxilin</fullName>
    </recommendedName>
</protein>
<dbReference type="PANTHER" id="PTHR16127:SF13">
    <property type="entry name" value="GH01188P"/>
    <property type="match status" value="1"/>
</dbReference>
<evidence type="ECO:0000256" key="2">
    <source>
        <dbReference type="SAM" id="Coils"/>
    </source>
</evidence>
<feature type="coiled-coil region" evidence="2">
    <location>
        <begin position="395"/>
        <end position="436"/>
    </location>
</feature>
<proteinExistence type="inferred from homology"/>
<gene>
    <name evidence="4" type="ORF">CDL15_Pgr026018</name>
</gene>
<evidence type="ECO:0000313" key="5">
    <source>
        <dbReference type="Proteomes" id="UP000197138"/>
    </source>
</evidence>
<comment type="caution">
    <text evidence="4">The sequence shown here is derived from an EMBL/GenBank/DDBJ whole genome shotgun (WGS) entry which is preliminary data.</text>
</comment>
<organism evidence="4 5">
    <name type="scientific">Punica granatum</name>
    <name type="common">Pomegranate</name>
    <dbReference type="NCBI Taxonomy" id="22663"/>
    <lineage>
        <taxon>Eukaryota</taxon>
        <taxon>Viridiplantae</taxon>
        <taxon>Streptophyta</taxon>
        <taxon>Embryophyta</taxon>
        <taxon>Tracheophyta</taxon>
        <taxon>Spermatophyta</taxon>
        <taxon>Magnoliopsida</taxon>
        <taxon>eudicotyledons</taxon>
        <taxon>Gunneridae</taxon>
        <taxon>Pentapetalae</taxon>
        <taxon>rosids</taxon>
        <taxon>malvids</taxon>
        <taxon>Myrtales</taxon>
        <taxon>Lythraceae</taxon>
        <taxon>Punica</taxon>
    </lineage>
</organism>
<dbReference type="Pfam" id="PF09728">
    <property type="entry name" value="Taxilin"/>
    <property type="match status" value="1"/>
</dbReference>
<feature type="compositionally biased region" description="Basic and acidic residues" evidence="3">
    <location>
        <begin position="37"/>
        <end position="54"/>
    </location>
</feature>
<comment type="similarity">
    <text evidence="1">Belongs to the taxilin family.</text>
</comment>
<feature type="coiled-coil region" evidence="2">
    <location>
        <begin position="290"/>
        <end position="369"/>
    </location>
</feature>
<evidence type="ECO:0000313" key="4">
    <source>
        <dbReference type="EMBL" id="OWM70168.1"/>
    </source>
</evidence>
<feature type="compositionally biased region" description="Basic and acidic residues" evidence="3">
    <location>
        <begin position="165"/>
        <end position="174"/>
    </location>
</feature>
<feature type="region of interest" description="Disordered" evidence="3">
    <location>
        <begin position="1"/>
        <end position="183"/>
    </location>
</feature>
<dbReference type="InterPro" id="IPR026183">
    <property type="entry name" value="Taxilin_fam"/>
</dbReference>
<sequence>MENPAATGLPEVDALPDGFVESTPEPLGPLTPAPEQENNRVSDTSKHGDLHESIQESEPVEVEAGVRNVEKTQKPRNFPVPLSETENFDASLELLDENDGACKEQLMPHLADSRSESSVKSPGQSEVKEQVLGKSQSSERRNSDTQAADVRELPLSGSNQASKVKKPEASETKRKNVKRSSKSEKDILEFTLKYQQVLAERDAAIAVRDKLESLCRELQRQNKMLMGECKHVSTEGQNLRLELSAKFQDAIKEVSNKLEHQKDESLSQLKENEMLKIKLKQLADQYVLSEQHHEQELKQKTLELQIAELKIKQHEEKMTQEQSQMKMYAEQGECKHVSTEGQNLRLELSAKFQDAIKEVSNKLEHQKDESLSQLKENEMLKIKLKQLADQYVLSEQHHEQELKQKTLELQIAELKIKQHEEKMTQEQSQMKMYAEQVSQLLATEKNLRLQLTADGEKFQQFQDALVKSNEVFETFKQEIEKMAKSIKDLKKENMFLKSKCEKSDFTLIELVEERERTKKQMEKLKNQKEKLESLCRTLQAERRQNSSVSNSSDSLQS</sequence>
<accession>A0A218WCH4</accession>
<feature type="coiled-coil region" evidence="2">
    <location>
        <begin position="472"/>
        <end position="544"/>
    </location>
</feature>
<evidence type="ECO:0008006" key="6">
    <source>
        <dbReference type="Google" id="ProtNLM"/>
    </source>
</evidence>
<dbReference type="EMBL" id="MTKT01004810">
    <property type="protein sequence ID" value="OWM70168.1"/>
    <property type="molecule type" value="Genomic_DNA"/>
</dbReference>
<dbReference type="GO" id="GO:0019905">
    <property type="term" value="F:syntaxin binding"/>
    <property type="evidence" value="ECO:0007669"/>
    <property type="project" value="InterPro"/>
</dbReference>
<dbReference type="Proteomes" id="UP000197138">
    <property type="component" value="Unassembled WGS sequence"/>
</dbReference>